<evidence type="ECO:0000313" key="12">
    <source>
        <dbReference type="RefSeq" id="XP_013787151.1"/>
    </source>
</evidence>
<evidence type="ECO:0000256" key="6">
    <source>
        <dbReference type="ARBA" id="ARBA00038449"/>
    </source>
</evidence>
<proteinExistence type="inferred from homology"/>
<keyword evidence="3 7" id="KW-0238">DNA-binding</keyword>
<reference evidence="12" key="1">
    <citation type="submission" date="2025-08" db="UniProtKB">
        <authorList>
            <consortium name="RefSeq"/>
        </authorList>
    </citation>
    <scope>IDENTIFICATION</scope>
    <source>
        <tissue evidence="12">Muscle</tissue>
    </source>
</reference>
<evidence type="ECO:0000256" key="5">
    <source>
        <dbReference type="ARBA" id="ARBA00023242"/>
    </source>
</evidence>
<feature type="compositionally biased region" description="Basic and acidic residues" evidence="9">
    <location>
        <begin position="47"/>
        <end position="60"/>
    </location>
</feature>
<keyword evidence="11" id="KW-1185">Reference proteome</keyword>
<dbReference type="InterPro" id="IPR009057">
    <property type="entry name" value="Homeodomain-like_sf"/>
</dbReference>
<dbReference type="Proteomes" id="UP000694941">
    <property type="component" value="Unplaced"/>
</dbReference>
<evidence type="ECO:0000256" key="4">
    <source>
        <dbReference type="ARBA" id="ARBA00023155"/>
    </source>
</evidence>
<comment type="similarity">
    <text evidence="6">Belongs to the even-skipped homeobox family.</text>
</comment>
<dbReference type="Gene3D" id="1.10.10.60">
    <property type="entry name" value="Homeodomain-like"/>
    <property type="match status" value="1"/>
</dbReference>
<keyword evidence="4 7" id="KW-0371">Homeobox</keyword>
<feature type="DNA-binding region" description="Homeobox" evidence="7">
    <location>
        <begin position="92"/>
        <end position="151"/>
    </location>
</feature>
<accession>A0ABM1BRB5</accession>
<protein>
    <submittedName>
        <fullName evidence="12">Homeobox even-skipped homolog protein 2-like</fullName>
    </submittedName>
</protein>
<keyword evidence="2" id="KW-0217">Developmental protein</keyword>
<evidence type="ECO:0000313" key="11">
    <source>
        <dbReference type="Proteomes" id="UP000694941"/>
    </source>
</evidence>
<feature type="compositionally biased region" description="Polar residues" evidence="9">
    <location>
        <begin position="16"/>
        <end position="30"/>
    </location>
</feature>
<keyword evidence="5 7" id="KW-0539">Nucleus</keyword>
<dbReference type="SUPFAM" id="SSF46689">
    <property type="entry name" value="Homeodomain-like"/>
    <property type="match status" value="1"/>
</dbReference>
<gene>
    <name evidence="12" type="primary">LOC106471110</name>
</gene>
<dbReference type="RefSeq" id="XP_013787151.1">
    <property type="nucleotide sequence ID" value="XM_013931697.2"/>
</dbReference>
<dbReference type="PROSITE" id="PS00027">
    <property type="entry name" value="HOMEOBOX_1"/>
    <property type="match status" value="1"/>
</dbReference>
<dbReference type="PROSITE" id="PS50071">
    <property type="entry name" value="HOMEOBOX_2"/>
    <property type="match status" value="1"/>
</dbReference>
<dbReference type="PANTHER" id="PTHR46294:SF4">
    <property type="entry name" value="SEGMENTATION PROTEIN EVEN-SKIPPED"/>
    <property type="match status" value="1"/>
</dbReference>
<dbReference type="PANTHER" id="PTHR46294">
    <property type="entry name" value="SEGMENTATION PROTEIN EVEN-SKIPPED"/>
    <property type="match status" value="1"/>
</dbReference>
<feature type="compositionally biased region" description="Polar residues" evidence="9">
    <location>
        <begin position="294"/>
        <end position="309"/>
    </location>
</feature>
<dbReference type="SMART" id="SM00389">
    <property type="entry name" value="HOX"/>
    <property type="match status" value="1"/>
</dbReference>
<dbReference type="Pfam" id="PF00046">
    <property type="entry name" value="Homeodomain"/>
    <property type="match status" value="1"/>
</dbReference>
<organism evidence="11 12">
    <name type="scientific">Limulus polyphemus</name>
    <name type="common">Atlantic horseshoe crab</name>
    <dbReference type="NCBI Taxonomy" id="6850"/>
    <lineage>
        <taxon>Eukaryota</taxon>
        <taxon>Metazoa</taxon>
        <taxon>Ecdysozoa</taxon>
        <taxon>Arthropoda</taxon>
        <taxon>Chelicerata</taxon>
        <taxon>Merostomata</taxon>
        <taxon>Xiphosura</taxon>
        <taxon>Limulidae</taxon>
        <taxon>Limulus</taxon>
    </lineage>
</organism>
<dbReference type="GeneID" id="106471110"/>
<evidence type="ECO:0000259" key="10">
    <source>
        <dbReference type="PROSITE" id="PS50071"/>
    </source>
</evidence>
<dbReference type="InterPro" id="IPR017970">
    <property type="entry name" value="Homeobox_CS"/>
</dbReference>
<sequence length="321" mass="34765">MQSFRVSVDVVEDPPTRNTADLRSSNSRPSPCSDPGSMAPISTSSDSDEHGKVWFGDRLKTPPSDQSLEEKGKLSPSESKGRKDPTQDINTIRRYRTAFTREQLSRLEKEFCRENYVSRPRRCELAAALNLPESTIKVWFQNRRMKDKRQRMALAWPYADPHFAAYMLNAAAAASAGGYPYALTGGAMPFSYYSSLPPLGRYHPYGLPVRPQSTFLSPPYLRPTLGVGADSVALASGAGGPTNAVTPTTLSSPLSGHFPACGPPLPGATDPCRCHLFTYPGITSGTASSVQGAIGCPSQTPTDASSRPSLFQPYKADVERV</sequence>
<feature type="region of interest" description="Disordered" evidence="9">
    <location>
        <begin position="1"/>
        <end position="90"/>
    </location>
</feature>
<feature type="domain" description="Homeobox" evidence="10">
    <location>
        <begin position="90"/>
        <end position="150"/>
    </location>
</feature>
<feature type="region of interest" description="Disordered" evidence="9">
    <location>
        <begin position="294"/>
        <end position="321"/>
    </location>
</feature>
<dbReference type="InterPro" id="IPR052002">
    <property type="entry name" value="Even-skipped_HD"/>
</dbReference>
<evidence type="ECO:0000256" key="1">
    <source>
        <dbReference type="ARBA" id="ARBA00004123"/>
    </source>
</evidence>
<dbReference type="InterPro" id="IPR001356">
    <property type="entry name" value="HD"/>
</dbReference>
<dbReference type="CDD" id="cd00086">
    <property type="entry name" value="homeodomain"/>
    <property type="match status" value="1"/>
</dbReference>
<feature type="compositionally biased region" description="Basic and acidic residues" evidence="9">
    <location>
        <begin position="68"/>
        <end position="86"/>
    </location>
</feature>
<dbReference type="PRINTS" id="PR00024">
    <property type="entry name" value="HOMEOBOX"/>
</dbReference>
<name>A0ABM1BRB5_LIMPO</name>
<evidence type="ECO:0000256" key="2">
    <source>
        <dbReference type="ARBA" id="ARBA00022473"/>
    </source>
</evidence>
<evidence type="ECO:0000256" key="8">
    <source>
        <dbReference type="RuleBase" id="RU000682"/>
    </source>
</evidence>
<evidence type="ECO:0000256" key="3">
    <source>
        <dbReference type="ARBA" id="ARBA00023125"/>
    </source>
</evidence>
<evidence type="ECO:0000256" key="9">
    <source>
        <dbReference type="SAM" id="MobiDB-lite"/>
    </source>
</evidence>
<evidence type="ECO:0000256" key="7">
    <source>
        <dbReference type="PROSITE-ProRule" id="PRU00108"/>
    </source>
</evidence>
<dbReference type="InterPro" id="IPR020479">
    <property type="entry name" value="HD_metazoa"/>
</dbReference>
<comment type="subcellular location">
    <subcellularLocation>
        <location evidence="1 7 8">Nucleus</location>
    </subcellularLocation>
</comment>